<dbReference type="Gene3D" id="1.10.150.20">
    <property type="entry name" value="5' to 3' exonuclease, C-terminal subdomain"/>
    <property type="match status" value="1"/>
</dbReference>
<keyword evidence="3" id="KW-0548">Nucleotidyltransferase</keyword>
<feature type="coiled-coil region" evidence="6">
    <location>
        <begin position="152"/>
        <end position="186"/>
    </location>
</feature>
<keyword evidence="4" id="KW-0547">Nucleotide-binding</keyword>
<dbReference type="GO" id="GO:0106408">
    <property type="term" value="F:diadenylate cyclase activity"/>
    <property type="evidence" value="ECO:0007669"/>
    <property type="project" value="UniProtKB-EC"/>
</dbReference>
<dbReference type="InterPro" id="IPR036888">
    <property type="entry name" value="DNA_integrity_DisA_N_sf"/>
</dbReference>
<dbReference type="InterPro" id="IPR018906">
    <property type="entry name" value="DNA_integrity_scan_DisA_link"/>
</dbReference>
<dbReference type="SUPFAM" id="SSF143597">
    <property type="entry name" value="YojJ-like"/>
    <property type="match status" value="1"/>
</dbReference>
<dbReference type="NCBIfam" id="NF010009">
    <property type="entry name" value="PRK13482.1"/>
    <property type="match status" value="1"/>
</dbReference>
<dbReference type="GO" id="GO:0004016">
    <property type="term" value="F:adenylate cyclase activity"/>
    <property type="evidence" value="ECO:0007669"/>
    <property type="project" value="TreeGrafter"/>
</dbReference>
<dbReference type="Gene3D" id="1.20.1260.110">
    <property type="entry name" value="DNA integrity scanning linker region"/>
    <property type="match status" value="1"/>
</dbReference>
<evidence type="ECO:0000256" key="1">
    <source>
        <dbReference type="ARBA" id="ARBA00000877"/>
    </source>
</evidence>
<dbReference type="KEGG" id="tme:Tmel_1857"/>
<evidence type="ECO:0000256" key="6">
    <source>
        <dbReference type="SAM" id="Coils"/>
    </source>
</evidence>
<dbReference type="PROSITE" id="PS51794">
    <property type="entry name" value="DAC"/>
    <property type="match status" value="1"/>
</dbReference>
<evidence type="ECO:0000256" key="4">
    <source>
        <dbReference type="ARBA" id="ARBA00022741"/>
    </source>
</evidence>
<gene>
    <name evidence="8" type="ordered locus">Tmel_1857</name>
</gene>
<dbReference type="InterPro" id="IPR010994">
    <property type="entry name" value="RuvA_2-like"/>
</dbReference>
<dbReference type="PANTHER" id="PTHR34185:SF3">
    <property type="entry name" value="DNA INTEGRITY SCANNING PROTEIN DISA"/>
    <property type="match status" value="1"/>
</dbReference>
<reference evidence="8 9" key="1">
    <citation type="submission" date="2007-05" db="EMBL/GenBank/DDBJ databases">
        <title>Complete sequence of Thermosipho melanesiensis BI429.</title>
        <authorList>
            <consortium name="US DOE Joint Genome Institute"/>
            <person name="Copeland A."/>
            <person name="Lucas S."/>
            <person name="Lapidus A."/>
            <person name="Barry K."/>
            <person name="Glavina del Rio T."/>
            <person name="Dalin E."/>
            <person name="Tice H."/>
            <person name="Pitluck S."/>
            <person name="Chertkov O."/>
            <person name="Brettin T."/>
            <person name="Bruce D."/>
            <person name="Detter J.C."/>
            <person name="Han C."/>
            <person name="Schmutz J."/>
            <person name="Larimer F."/>
            <person name="Land M."/>
            <person name="Hauser L."/>
            <person name="Kyrpides N."/>
            <person name="Mikhailova N."/>
            <person name="Nelson K."/>
            <person name="Gogarten J.P."/>
            <person name="Noll K."/>
            <person name="Richardson P."/>
        </authorList>
    </citation>
    <scope>NUCLEOTIDE SEQUENCE [LARGE SCALE GENOMIC DNA]</scope>
    <source>
        <strain evidence="9">DSM 12029 / CIP 104789 / BI429</strain>
    </source>
</reference>
<dbReference type="InterPro" id="IPR003390">
    <property type="entry name" value="DNA_integrity_scan_DisA_N"/>
</dbReference>
<dbReference type="STRING" id="391009.Tmel_1857"/>
<dbReference type="EMBL" id="CP000716">
    <property type="protein sequence ID" value="ABR31691.1"/>
    <property type="molecule type" value="Genomic_DNA"/>
</dbReference>
<evidence type="ECO:0000313" key="9">
    <source>
        <dbReference type="Proteomes" id="UP000001110"/>
    </source>
</evidence>
<dbReference type="Proteomes" id="UP000001110">
    <property type="component" value="Chromosome"/>
</dbReference>
<comment type="catalytic activity">
    <reaction evidence="1">
        <text>2 ATP = 3',3'-c-di-AMP + 2 diphosphate</text>
        <dbReference type="Rhea" id="RHEA:35655"/>
        <dbReference type="ChEBI" id="CHEBI:30616"/>
        <dbReference type="ChEBI" id="CHEBI:33019"/>
        <dbReference type="ChEBI" id="CHEBI:71500"/>
        <dbReference type="EC" id="2.7.7.85"/>
    </reaction>
</comment>
<accession>A6LP40</accession>
<name>A6LP40_THEM4</name>
<dbReference type="PANTHER" id="PTHR34185">
    <property type="entry name" value="DIADENYLATE CYCLASE"/>
    <property type="match status" value="1"/>
</dbReference>
<keyword evidence="6" id="KW-0175">Coiled coil</keyword>
<dbReference type="Pfam" id="PF02457">
    <property type="entry name" value="DAC"/>
    <property type="match status" value="1"/>
</dbReference>
<dbReference type="GO" id="GO:0005524">
    <property type="term" value="F:ATP binding"/>
    <property type="evidence" value="ECO:0007669"/>
    <property type="project" value="UniProtKB-KW"/>
</dbReference>
<feature type="domain" description="DAC" evidence="7">
    <location>
        <begin position="11"/>
        <end position="154"/>
    </location>
</feature>
<dbReference type="HOGENOM" id="CLU_787128_0_0_0"/>
<protein>
    <recommendedName>
        <fullName evidence="7">DAC domain-containing protein</fullName>
    </recommendedName>
</protein>
<keyword evidence="2" id="KW-0808">Transferase</keyword>
<dbReference type="Gene3D" id="3.40.1700.10">
    <property type="entry name" value="DNA integrity scanning protein, DisA, N-terminal domain"/>
    <property type="match status" value="1"/>
</dbReference>
<keyword evidence="5" id="KW-0067">ATP-binding</keyword>
<reference evidence="8 9" key="2">
    <citation type="journal article" date="2009" name="Proc. Natl. Acad. Sci. U.S.A.">
        <title>On the chimeric nature, thermophilic origin, and phylogenetic placement of the Thermotogales.</title>
        <authorList>
            <person name="Zhaxybayeva O."/>
            <person name="Swithers K.S."/>
            <person name="Lapierre P."/>
            <person name="Fournier G.P."/>
            <person name="Bickhart D.M."/>
            <person name="DeBoy R.T."/>
            <person name="Nelson K.E."/>
            <person name="Nesbo C.L."/>
            <person name="Doolittle W.F."/>
            <person name="Gogarten J.P."/>
            <person name="Noll K.M."/>
        </authorList>
    </citation>
    <scope>NUCLEOTIDE SEQUENCE [LARGE SCALE GENOMIC DNA]</scope>
    <source>
        <strain evidence="9">DSM 12029 / CIP 104789 / BI429</strain>
    </source>
</reference>
<evidence type="ECO:0000259" key="7">
    <source>
        <dbReference type="PROSITE" id="PS51794"/>
    </source>
</evidence>
<dbReference type="SUPFAM" id="SSF47781">
    <property type="entry name" value="RuvA domain 2-like"/>
    <property type="match status" value="1"/>
</dbReference>
<dbReference type="AlphaFoldDB" id="A6LP40"/>
<organism evidence="8 9">
    <name type="scientific">Thermosipho melanesiensis (strain DSM 12029 / CIP 104789 / BI429)</name>
    <dbReference type="NCBI Taxonomy" id="391009"/>
    <lineage>
        <taxon>Bacteria</taxon>
        <taxon>Thermotogati</taxon>
        <taxon>Thermotogota</taxon>
        <taxon>Thermotogae</taxon>
        <taxon>Thermotogales</taxon>
        <taxon>Fervidobacteriaceae</taxon>
        <taxon>Thermosipho</taxon>
    </lineage>
</organism>
<proteinExistence type="predicted"/>
<dbReference type="eggNOG" id="COG1623">
    <property type="taxonomic scope" value="Bacteria"/>
</dbReference>
<evidence type="ECO:0000256" key="2">
    <source>
        <dbReference type="ARBA" id="ARBA00022679"/>
    </source>
</evidence>
<evidence type="ECO:0000256" key="3">
    <source>
        <dbReference type="ARBA" id="ARBA00022695"/>
    </source>
</evidence>
<sequence>MGKRWDFMAIPQELVSKIKLLAPGTKLRKALDDIVLANFGALVVILNEEKLEGYKSLFQSGFWLDIPFMPEKLYELAKMDGAIVIDDNITKILAANVHLVPDASIPTSETGTRHRTAERVAKQIGELVIAVSKRRNVISLYYKNYRYIINDINFLITRVNQALNTLEKYRQNFDKMILNLDILEIENRVNLIDVVEIINKGIEILKIREEIDPYVIELGVEGRLASMQLEEIMVDMEDIIRNLILDYYKEDIEDENMVEQIINTLKNYKERRPISTSRLLGYDDVANISQLSDYHVQSRGYRLLRNVAKIPMNITHNVVKAFGNVFSLSNADFSALKEVEGIGEKRATAILDSINSMRNRMK</sequence>
<dbReference type="InterPro" id="IPR038331">
    <property type="entry name" value="DisA_sf"/>
</dbReference>
<evidence type="ECO:0000313" key="8">
    <source>
        <dbReference type="EMBL" id="ABR31691.1"/>
    </source>
</evidence>
<dbReference type="Pfam" id="PF10635">
    <property type="entry name" value="DisA-linker"/>
    <property type="match status" value="1"/>
</dbReference>
<dbReference type="InterPro" id="IPR050338">
    <property type="entry name" value="DisA"/>
</dbReference>
<evidence type="ECO:0000256" key="5">
    <source>
        <dbReference type="ARBA" id="ARBA00022840"/>
    </source>
</evidence>